<dbReference type="EMBL" id="CP089291">
    <property type="protein sequence ID" value="UOF89178.1"/>
    <property type="molecule type" value="Genomic_DNA"/>
</dbReference>
<dbReference type="InterPro" id="IPR036986">
    <property type="entry name" value="S4_RNA-bd_sf"/>
</dbReference>
<dbReference type="NCBIfam" id="TIGR00005">
    <property type="entry name" value="rluA_subfam"/>
    <property type="match status" value="1"/>
</dbReference>
<evidence type="ECO:0000256" key="6">
    <source>
        <dbReference type="SAM" id="MobiDB-lite"/>
    </source>
</evidence>
<accession>A0ABY4CJ40</accession>
<evidence type="ECO:0000256" key="4">
    <source>
        <dbReference type="PROSITE-ProRule" id="PRU00182"/>
    </source>
</evidence>
<evidence type="ECO:0000259" key="7">
    <source>
        <dbReference type="SMART" id="SM00363"/>
    </source>
</evidence>
<dbReference type="InterPro" id="IPR006145">
    <property type="entry name" value="PsdUridine_synth_RsuA/RluA"/>
</dbReference>
<comment type="catalytic activity">
    <reaction evidence="1 5">
        <text>a uridine in RNA = a pseudouridine in RNA</text>
        <dbReference type="Rhea" id="RHEA:48348"/>
        <dbReference type="Rhea" id="RHEA-COMP:12068"/>
        <dbReference type="Rhea" id="RHEA-COMP:12069"/>
        <dbReference type="ChEBI" id="CHEBI:65314"/>
        <dbReference type="ChEBI" id="CHEBI:65315"/>
    </reaction>
</comment>
<keyword evidence="9" id="KW-1185">Reference proteome</keyword>
<dbReference type="RefSeq" id="WP_347435860.1">
    <property type="nucleotide sequence ID" value="NZ_CP089291.1"/>
</dbReference>
<dbReference type="PROSITE" id="PS01129">
    <property type="entry name" value="PSI_RLU"/>
    <property type="match status" value="1"/>
</dbReference>
<evidence type="ECO:0000256" key="2">
    <source>
        <dbReference type="ARBA" id="ARBA00010876"/>
    </source>
</evidence>
<feature type="region of interest" description="Disordered" evidence="6">
    <location>
        <begin position="1"/>
        <end position="33"/>
    </location>
</feature>
<sequence length="370" mass="41729">MYKESMHKESIRNESMPKPTRKQRTRKVETAAVEKDAAQGFHVDQEFDRKLDWEFALESFDLDEYAGERLELSIGGQEAGERVDRALSRLLGVSRSQVQAWIADDRVIVREKPIRANYKVREGDRVQIDVPEPEPLEVQPENIPLDILFEDGEVIVVNKPRGMVVHPAPGHLHGTLVNAILYHCKDLPGIGGVMRPGIVHRIDKDTSGVLMVAKTDRAHQSLSEQLKAHAAQRKYIALVHGQVLHNLGTIDAAIGRHPVHRKQMAVVKQGGRHAVTHFSVLEHFQNYTLLELKLETGRTHQIRVHMQFIGHPLAGDPVYGLKKTLPIEGQALHAQTLGFIHPATGKYMEWSAPLPEDMIRLLEMLRSMDS</sequence>
<dbReference type="SUPFAM" id="SSF55174">
    <property type="entry name" value="Alpha-L RNA-binding motif"/>
    <property type="match status" value="1"/>
</dbReference>
<comment type="function">
    <text evidence="5">Responsible for synthesis of pseudouridine from uracil.</text>
</comment>
<dbReference type="InterPro" id="IPR006225">
    <property type="entry name" value="PsdUridine_synth_RluC/D"/>
</dbReference>
<dbReference type="CDD" id="cd00165">
    <property type="entry name" value="S4"/>
    <property type="match status" value="1"/>
</dbReference>
<dbReference type="Pfam" id="PF00849">
    <property type="entry name" value="PseudoU_synth_2"/>
    <property type="match status" value="1"/>
</dbReference>
<dbReference type="Gene3D" id="3.30.2350.10">
    <property type="entry name" value="Pseudouridine synthase"/>
    <property type="match status" value="1"/>
</dbReference>
<proteinExistence type="inferred from homology"/>
<dbReference type="PROSITE" id="PS50889">
    <property type="entry name" value="S4"/>
    <property type="match status" value="1"/>
</dbReference>
<dbReference type="InterPro" id="IPR002942">
    <property type="entry name" value="S4_RNA-bd"/>
</dbReference>
<dbReference type="SUPFAM" id="SSF55120">
    <property type="entry name" value="Pseudouridine synthase"/>
    <property type="match status" value="1"/>
</dbReference>
<dbReference type="Gene3D" id="3.10.290.10">
    <property type="entry name" value="RNA-binding S4 domain"/>
    <property type="match status" value="1"/>
</dbReference>
<protein>
    <recommendedName>
        <fullName evidence="5">Pseudouridine synthase</fullName>
        <ecNumber evidence="5">5.4.99.-</ecNumber>
    </recommendedName>
</protein>
<organism evidence="8 9">
    <name type="scientific">Fodinisporobacter ferrooxydans</name>
    <dbReference type="NCBI Taxonomy" id="2901836"/>
    <lineage>
        <taxon>Bacteria</taxon>
        <taxon>Bacillati</taxon>
        <taxon>Bacillota</taxon>
        <taxon>Bacilli</taxon>
        <taxon>Bacillales</taxon>
        <taxon>Alicyclobacillaceae</taxon>
        <taxon>Fodinisporobacter</taxon>
    </lineage>
</organism>
<dbReference type="PANTHER" id="PTHR21600">
    <property type="entry name" value="MITOCHONDRIAL RNA PSEUDOURIDINE SYNTHASE"/>
    <property type="match status" value="1"/>
</dbReference>
<dbReference type="InterPro" id="IPR020103">
    <property type="entry name" value="PsdUridine_synth_cat_dom_sf"/>
</dbReference>
<name>A0ABY4CJ40_9BACL</name>
<dbReference type="Proteomes" id="UP000830167">
    <property type="component" value="Chromosome"/>
</dbReference>
<evidence type="ECO:0000256" key="5">
    <source>
        <dbReference type="RuleBase" id="RU362028"/>
    </source>
</evidence>
<dbReference type="InterPro" id="IPR006224">
    <property type="entry name" value="PsdUridine_synth_RluA-like_CS"/>
</dbReference>
<evidence type="ECO:0000256" key="3">
    <source>
        <dbReference type="ARBA" id="ARBA00023235"/>
    </source>
</evidence>
<dbReference type="PANTHER" id="PTHR21600:SF44">
    <property type="entry name" value="RIBOSOMAL LARGE SUBUNIT PSEUDOURIDINE SYNTHASE D"/>
    <property type="match status" value="1"/>
</dbReference>
<evidence type="ECO:0000313" key="9">
    <source>
        <dbReference type="Proteomes" id="UP000830167"/>
    </source>
</evidence>
<keyword evidence="4" id="KW-0694">RNA-binding</keyword>
<feature type="compositionally biased region" description="Basic and acidic residues" evidence="6">
    <location>
        <begin position="1"/>
        <end position="12"/>
    </location>
</feature>
<reference evidence="8" key="1">
    <citation type="submission" date="2021-12" db="EMBL/GenBank/DDBJ databases">
        <title>Alicyclobacillaceae gen. nov., sp. nov., isolated from chalcocite enrichment system.</title>
        <authorList>
            <person name="Jiang Z."/>
        </authorList>
    </citation>
    <scope>NUCLEOTIDE SEQUENCE</scope>
    <source>
        <strain evidence="8">MYW30-H2</strain>
    </source>
</reference>
<comment type="similarity">
    <text evidence="2 5">Belongs to the pseudouridine synthase RluA family.</text>
</comment>
<evidence type="ECO:0000313" key="8">
    <source>
        <dbReference type="EMBL" id="UOF89178.1"/>
    </source>
</evidence>
<gene>
    <name evidence="8" type="ORF">LSG31_14800</name>
</gene>
<keyword evidence="3 5" id="KW-0413">Isomerase</keyword>
<dbReference type="SMART" id="SM00363">
    <property type="entry name" value="S4"/>
    <property type="match status" value="1"/>
</dbReference>
<evidence type="ECO:0000256" key="1">
    <source>
        <dbReference type="ARBA" id="ARBA00000073"/>
    </source>
</evidence>
<dbReference type="EC" id="5.4.99.-" evidence="5"/>
<dbReference type="CDD" id="cd02869">
    <property type="entry name" value="PseudoU_synth_RluA_like"/>
    <property type="match status" value="1"/>
</dbReference>
<dbReference type="InterPro" id="IPR050188">
    <property type="entry name" value="RluA_PseudoU_synthase"/>
</dbReference>
<feature type="domain" description="RNA-binding S4" evidence="7">
    <location>
        <begin position="81"/>
        <end position="144"/>
    </location>
</feature>
<dbReference type="Pfam" id="PF01479">
    <property type="entry name" value="S4"/>
    <property type="match status" value="1"/>
</dbReference>